<reference evidence="1" key="1">
    <citation type="journal article" date="2014" name="Front. Microbiol.">
        <title>High frequency of phylogenetically diverse reductive dehalogenase-homologous genes in deep subseafloor sedimentary metagenomes.</title>
        <authorList>
            <person name="Kawai M."/>
            <person name="Futagami T."/>
            <person name="Toyoda A."/>
            <person name="Takaki Y."/>
            <person name="Nishi S."/>
            <person name="Hori S."/>
            <person name="Arai W."/>
            <person name="Tsubouchi T."/>
            <person name="Morono Y."/>
            <person name="Uchiyama I."/>
            <person name="Ito T."/>
            <person name="Fujiyama A."/>
            <person name="Inagaki F."/>
            <person name="Takami H."/>
        </authorList>
    </citation>
    <scope>NUCLEOTIDE SEQUENCE</scope>
    <source>
        <strain evidence="1">Expedition CK06-06</strain>
    </source>
</reference>
<protein>
    <submittedName>
        <fullName evidence="1">Uncharacterized protein</fullName>
    </submittedName>
</protein>
<dbReference type="Gene3D" id="3.40.630.30">
    <property type="match status" value="1"/>
</dbReference>
<comment type="caution">
    <text evidence="1">The sequence shown here is derived from an EMBL/GenBank/DDBJ whole genome shotgun (WGS) entry which is preliminary data.</text>
</comment>
<evidence type="ECO:0000313" key="1">
    <source>
        <dbReference type="EMBL" id="GAI76213.1"/>
    </source>
</evidence>
<dbReference type="AlphaFoldDB" id="X1R6N7"/>
<proteinExistence type="predicted"/>
<dbReference type="InterPro" id="IPR016181">
    <property type="entry name" value="Acyl_CoA_acyltransferase"/>
</dbReference>
<name>X1R6N7_9ZZZZ</name>
<dbReference type="EMBL" id="BARW01007784">
    <property type="protein sequence ID" value="GAI76213.1"/>
    <property type="molecule type" value="Genomic_DNA"/>
</dbReference>
<sequence length="120" mass="13725">MGFGMMPDVSRREALQALPAFAFKELRCHYLEVVDPCLCASDWTGLPYKVEDLNWFAIDLTKSEEELFKNMKHSGRNCIRQSIKKGVTIEEASDIGFAEEYYDQYKDALAKRSIVPAYSS</sequence>
<accession>X1R6N7</accession>
<organism evidence="1">
    <name type="scientific">marine sediment metagenome</name>
    <dbReference type="NCBI Taxonomy" id="412755"/>
    <lineage>
        <taxon>unclassified sequences</taxon>
        <taxon>metagenomes</taxon>
        <taxon>ecological metagenomes</taxon>
    </lineage>
</organism>
<gene>
    <name evidence="1" type="ORF">S12H4_16128</name>
</gene>
<dbReference type="SUPFAM" id="SSF55729">
    <property type="entry name" value="Acyl-CoA N-acyltransferases (Nat)"/>
    <property type="match status" value="1"/>
</dbReference>